<dbReference type="InterPro" id="IPR027268">
    <property type="entry name" value="Peptidase_M4/M1_CTD_sf"/>
</dbReference>
<feature type="chain" id="PRO_5042483886" description="Aminopeptidase" evidence="19">
    <location>
        <begin position="18"/>
        <end position="815"/>
    </location>
</feature>
<evidence type="ECO:0000256" key="1">
    <source>
        <dbReference type="ARBA" id="ARBA00004609"/>
    </source>
</evidence>
<dbReference type="SUPFAM" id="SSF55486">
    <property type="entry name" value="Metalloproteases ('zincins'), catalytic domain"/>
    <property type="match status" value="1"/>
</dbReference>
<dbReference type="GO" id="GO:0070006">
    <property type="term" value="F:metalloaminopeptidase activity"/>
    <property type="evidence" value="ECO:0007669"/>
    <property type="project" value="TreeGrafter"/>
</dbReference>
<feature type="binding site" evidence="16">
    <location>
        <position position="357"/>
    </location>
    <ligand>
        <name>Zn(2+)</name>
        <dbReference type="ChEBI" id="CHEBI:29105"/>
        <note>catalytic</note>
    </ligand>
</feature>
<dbReference type="GO" id="GO:0005737">
    <property type="term" value="C:cytoplasm"/>
    <property type="evidence" value="ECO:0007669"/>
    <property type="project" value="TreeGrafter"/>
</dbReference>
<dbReference type="Pfam" id="PF01433">
    <property type="entry name" value="Peptidase_M1"/>
    <property type="match status" value="1"/>
</dbReference>
<keyword evidence="13" id="KW-0325">Glycoprotein</keyword>
<keyword evidence="5" id="KW-0336">GPI-anchor</keyword>
<evidence type="ECO:0000256" key="17">
    <source>
        <dbReference type="PIRSR" id="PIRSR634016-4"/>
    </source>
</evidence>
<dbReference type="InterPro" id="IPR024571">
    <property type="entry name" value="ERAP1-like_C_dom"/>
</dbReference>
<dbReference type="Proteomes" id="UP000694925">
    <property type="component" value="Unplaced"/>
</dbReference>
<feature type="domain" description="ERAP1-like C-terminal" evidence="21">
    <location>
        <begin position="685"/>
        <end position="812"/>
    </location>
</feature>
<evidence type="ECO:0000256" key="3">
    <source>
        <dbReference type="ARBA" id="ARBA00022438"/>
    </source>
</evidence>
<keyword evidence="4" id="KW-1003">Cell membrane</keyword>
<evidence type="ECO:0000256" key="5">
    <source>
        <dbReference type="ARBA" id="ARBA00022622"/>
    </source>
</evidence>
<dbReference type="Pfam" id="PF11838">
    <property type="entry name" value="ERAP1_C"/>
    <property type="match status" value="2"/>
</dbReference>
<evidence type="ECO:0000256" key="13">
    <source>
        <dbReference type="ARBA" id="ARBA00023180"/>
    </source>
</evidence>
<sequence>MTRTFVTFLLVLGICQASFMLKNIDEKEVDLKYRLPSDVVIPTDYTLHLTPDLKNFTFEGEVNITLRALTTNNTLTLNSKELTIHNVKFEDLDTNKTFKNEYTEDKQHEILIITVDPQFEKDHNYSLQIQYSGILNNNSRGFYRSRVMDGDKVTYAATTYFESTNARLAFPCWDEPAYKAKFNIRLTHNKEFQAISNMDELDTQDKQDGMITTSFKETPPMSTYLVAFVVSEYKFKEDKDHNFTYRVWTKANAIDQTDYALKMGMKILEQLDLYTNISYQTFMPEKIDQVTQKDFLIGGMENWGLVIYREDRLLYDEVLSTTRTKMNVLKIIAHEFTHQWFGDLVSPKWWKYIWLNEGFATYFEYFIAHKVVPELRLDDMFVVESMQQTAMVADWSPKQRPMNQDVTSPQEISALFDSIAYSKAASVIRMMSHAMTEEVFQKGLQQYLKSTALGNADSNDLFGFLQKALDESRIKWRQPVQVIMHNWMEYPGYPTLTVKRVDGGYQVTQEQFVTVLMEIDKYRTKWWIPITCVEESTPDFSNTIPDDWLAPEEESHIVPSDIKEGWFIFNTQQTGYYRVNYDVENWELLIKELNMGNDTKIHVLNRAQMIDDAFNLARVNSLNYTVALNVALYLTHEADYMPWQPAFRHLSFLRNLLRTSEEYHTFMEKMNVYMHFDSVLLLIKNRLDVNLKNEILCAGVRSANESAWSDTRVHITESVHDANDKKNQLMVLACSNSSEILTKYLKLTLDSDYPIDFKTAAIDVVSRYPAGPQLVFDFLLKEYKRITKIPNFKNAIGEVVIAIAGGITTQQQNFD</sequence>
<dbReference type="Gene3D" id="1.25.50.20">
    <property type="match status" value="2"/>
</dbReference>
<evidence type="ECO:0000256" key="7">
    <source>
        <dbReference type="ARBA" id="ARBA00022723"/>
    </source>
</evidence>
<keyword evidence="9 18" id="KW-0378">Hydrolase</keyword>
<gene>
    <name evidence="24" type="primary">LOC108631286</name>
</gene>
<evidence type="ECO:0000313" key="24">
    <source>
        <dbReference type="RefSeq" id="XP_017890614.1"/>
    </source>
</evidence>
<evidence type="ECO:0000256" key="8">
    <source>
        <dbReference type="ARBA" id="ARBA00022729"/>
    </source>
</evidence>
<evidence type="ECO:0000313" key="23">
    <source>
        <dbReference type="Proteomes" id="UP000694925"/>
    </source>
</evidence>
<dbReference type="EC" id="3.4.11.-" evidence="18"/>
<dbReference type="GO" id="GO:0006508">
    <property type="term" value="P:proteolysis"/>
    <property type="evidence" value="ECO:0007669"/>
    <property type="project" value="UniProtKB-KW"/>
</dbReference>
<dbReference type="RefSeq" id="XP_017890614.1">
    <property type="nucleotide sequence ID" value="XM_018035125.1"/>
</dbReference>
<dbReference type="InterPro" id="IPR001930">
    <property type="entry name" value="Peptidase_M1"/>
</dbReference>
<keyword evidence="14" id="KW-0449">Lipoprotein</keyword>
<dbReference type="GO" id="GO:0008270">
    <property type="term" value="F:zinc ion binding"/>
    <property type="evidence" value="ECO:0007669"/>
    <property type="project" value="UniProtKB-UniRule"/>
</dbReference>
<protein>
    <recommendedName>
        <fullName evidence="18">Aminopeptidase</fullName>
        <ecNumber evidence="18">3.4.11.-</ecNumber>
    </recommendedName>
</protein>
<comment type="subcellular location">
    <subcellularLocation>
        <location evidence="1">Cell membrane</location>
        <topology evidence="1">Lipid-anchor</topology>
        <topology evidence="1">GPI-anchor</topology>
    </subcellularLocation>
</comment>
<dbReference type="InterPro" id="IPR045357">
    <property type="entry name" value="Aminopeptidase_N-like_N"/>
</dbReference>
<dbReference type="InterPro" id="IPR050344">
    <property type="entry name" value="Peptidase_M1_aminopeptidases"/>
</dbReference>
<dbReference type="SUPFAM" id="SSF63737">
    <property type="entry name" value="Leukotriene A4 hydrolase N-terminal domain"/>
    <property type="match status" value="1"/>
</dbReference>
<name>A0AAJ7JE32_9HYME</name>
<evidence type="ECO:0000259" key="22">
    <source>
        <dbReference type="Pfam" id="PF17900"/>
    </source>
</evidence>
<feature type="binding site" evidence="16">
    <location>
        <position position="338"/>
    </location>
    <ligand>
        <name>Zn(2+)</name>
        <dbReference type="ChEBI" id="CHEBI:29105"/>
        <note>catalytic</note>
    </ligand>
</feature>
<evidence type="ECO:0000259" key="21">
    <source>
        <dbReference type="Pfam" id="PF11838"/>
    </source>
</evidence>
<evidence type="ECO:0000256" key="12">
    <source>
        <dbReference type="ARBA" id="ARBA00023136"/>
    </source>
</evidence>
<dbReference type="CDD" id="cd09601">
    <property type="entry name" value="M1_APN-Q_like"/>
    <property type="match status" value="1"/>
</dbReference>
<dbReference type="InterPro" id="IPR034016">
    <property type="entry name" value="M1_APN-typ"/>
</dbReference>
<dbReference type="PRINTS" id="PR00756">
    <property type="entry name" value="ALADIPTASE"/>
</dbReference>
<evidence type="ECO:0000256" key="4">
    <source>
        <dbReference type="ARBA" id="ARBA00022475"/>
    </source>
</evidence>
<keyword evidence="6 18" id="KW-0645">Protease</keyword>
<feature type="domain" description="Aminopeptidase N-like N-terminal" evidence="22">
    <location>
        <begin position="42"/>
        <end position="225"/>
    </location>
</feature>
<evidence type="ECO:0000259" key="20">
    <source>
        <dbReference type="Pfam" id="PF01433"/>
    </source>
</evidence>
<keyword evidence="12" id="KW-0472">Membrane</keyword>
<evidence type="ECO:0000256" key="2">
    <source>
        <dbReference type="ARBA" id="ARBA00010136"/>
    </source>
</evidence>
<feature type="domain" description="Peptidase M1 membrane alanine aminopeptidase" evidence="20">
    <location>
        <begin position="259"/>
        <end position="487"/>
    </location>
</feature>
<dbReference type="Gene3D" id="2.60.40.1730">
    <property type="entry name" value="tricorn interacting facor f3 domain"/>
    <property type="match status" value="1"/>
</dbReference>
<evidence type="ECO:0000256" key="9">
    <source>
        <dbReference type="ARBA" id="ARBA00022801"/>
    </source>
</evidence>
<reference evidence="24" key="1">
    <citation type="submission" date="2025-08" db="UniProtKB">
        <authorList>
            <consortium name="RefSeq"/>
        </authorList>
    </citation>
    <scope>IDENTIFICATION</scope>
    <source>
        <tissue evidence="24">Whole body</tissue>
    </source>
</reference>
<feature type="binding site" evidence="16">
    <location>
        <position position="334"/>
    </location>
    <ligand>
        <name>Zn(2+)</name>
        <dbReference type="ChEBI" id="CHEBI:29105"/>
        <note>catalytic</note>
    </ligand>
</feature>
<accession>A0AAJ7JE32</accession>
<dbReference type="GO" id="GO:0005886">
    <property type="term" value="C:plasma membrane"/>
    <property type="evidence" value="ECO:0007669"/>
    <property type="project" value="UniProtKB-SubCell"/>
</dbReference>
<feature type="domain" description="ERAP1-like C-terminal" evidence="21">
    <location>
        <begin position="566"/>
        <end position="667"/>
    </location>
</feature>
<evidence type="ECO:0000256" key="6">
    <source>
        <dbReference type="ARBA" id="ARBA00022670"/>
    </source>
</evidence>
<feature type="active site" description="Proton acceptor" evidence="15">
    <location>
        <position position="335"/>
    </location>
</feature>
<feature type="non-terminal residue" evidence="24">
    <location>
        <position position="815"/>
    </location>
</feature>
<evidence type="ECO:0000256" key="11">
    <source>
        <dbReference type="ARBA" id="ARBA00023049"/>
    </source>
</evidence>
<evidence type="ECO:0000256" key="16">
    <source>
        <dbReference type="PIRSR" id="PIRSR634016-3"/>
    </source>
</evidence>
<dbReference type="AlphaFoldDB" id="A0AAJ7JE32"/>
<comment type="similarity">
    <text evidence="2 18">Belongs to the peptidase M1 family.</text>
</comment>
<dbReference type="KEGG" id="ccal:108631286"/>
<keyword evidence="10 16" id="KW-0862">Zinc</keyword>
<dbReference type="GeneID" id="108631286"/>
<keyword evidence="8 19" id="KW-0732">Signal</keyword>
<feature type="signal peptide" evidence="19">
    <location>
        <begin position="1"/>
        <end position="17"/>
    </location>
</feature>
<dbReference type="FunFam" id="2.60.40.1730:FF:000002">
    <property type="entry name" value="Aminopeptidase"/>
    <property type="match status" value="1"/>
</dbReference>
<dbReference type="FunFam" id="1.10.390.10:FF:000013">
    <property type="entry name" value="Aminopeptidase N"/>
    <property type="match status" value="1"/>
</dbReference>
<feature type="site" description="Transition state stabilizer" evidence="17">
    <location>
        <position position="421"/>
    </location>
</feature>
<keyword evidence="3 18" id="KW-0031">Aminopeptidase</keyword>
<comment type="cofactor">
    <cofactor evidence="16 18">
        <name>Zn(2+)</name>
        <dbReference type="ChEBI" id="CHEBI:29105"/>
    </cofactor>
    <text evidence="16 18">Binds 1 zinc ion per subunit.</text>
</comment>
<dbReference type="Pfam" id="PF17900">
    <property type="entry name" value="Peptidase_M1_N"/>
    <property type="match status" value="1"/>
</dbReference>
<dbReference type="PANTHER" id="PTHR11533:SF290">
    <property type="entry name" value="AMINOPEPTIDASE"/>
    <property type="match status" value="1"/>
</dbReference>
<evidence type="ECO:0000256" key="18">
    <source>
        <dbReference type="RuleBase" id="RU364040"/>
    </source>
</evidence>
<dbReference type="Gene3D" id="2.60.40.1910">
    <property type="match status" value="1"/>
</dbReference>
<keyword evidence="11 18" id="KW-0482">Metalloprotease</keyword>
<evidence type="ECO:0000256" key="10">
    <source>
        <dbReference type="ARBA" id="ARBA00022833"/>
    </source>
</evidence>
<dbReference type="GO" id="GO:0043171">
    <property type="term" value="P:peptide catabolic process"/>
    <property type="evidence" value="ECO:0007669"/>
    <property type="project" value="TreeGrafter"/>
</dbReference>
<dbReference type="GO" id="GO:0098552">
    <property type="term" value="C:side of membrane"/>
    <property type="evidence" value="ECO:0007669"/>
    <property type="project" value="UniProtKB-KW"/>
</dbReference>
<dbReference type="InterPro" id="IPR014782">
    <property type="entry name" value="Peptidase_M1_dom"/>
</dbReference>
<evidence type="ECO:0000256" key="15">
    <source>
        <dbReference type="PIRSR" id="PIRSR634016-1"/>
    </source>
</evidence>
<dbReference type="FunFam" id="2.60.40.1910:FF:000008">
    <property type="entry name" value="Aminopeptidase"/>
    <property type="match status" value="1"/>
</dbReference>
<dbReference type="PANTHER" id="PTHR11533">
    <property type="entry name" value="PROTEASE M1 ZINC METALLOPROTEASE"/>
    <property type="match status" value="1"/>
</dbReference>
<keyword evidence="7 16" id="KW-0479">Metal-binding</keyword>
<keyword evidence="23" id="KW-1185">Reference proteome</keyword>
<dbReference type="Gene3D" id="1.10.390.10">
    <property type="entry name" value="Neutral Protease Domain 2"/>
    <property type="match status" value="1"/>
</dbReference>
<proteinExistence type="inferred from homology"/>
<dbReference type="InterPro" id="IPR042097">
    <property type="entry name" value="Aminopeptidase_N-like_N_sf"/>
</dbReference>
<evidence type="ECO:0000256" key="14">
    <source>
        <dbReference type="ARBA" id="ARBA00023288"/>
    </source>
</evidence>
<evidence type="ECO:0000256" key="19">
    <source>
        <dbReference type="SAM" id="SignalP"/>
    </source>
</evidence>
<organism evidence="23 24">
    <name type="scientific">Ceratina calcarata</name>
    <dbReference type="NCBI Taxonomy" id="156304"/>
    <lineage>
        <taxon>Eukaryota</taxon>
        <taxon>Metazoa</taxon>
        <taxon>Ecdysozoa</taxon>
        <taxon>Arthropoda</taxon>
        <taxon>Hexapoda</taxon>
        <taxon>Insecta</taxon>
        <taxon>Pterygota</taxon>
        <taxon>Neoptera</taxon>
        <taxon>Endopterygota</taxon>
        <taxon>Hymenoptera</taxon>
        <taxon>Apocrita</taxon>
        <taxon>Aculeata</taxon>
        <taxon>Apoidea</taxon>
        <taxon>Anthophila</taxon>
        <taxon>Apidae</taxon>
        <taxon>Ceratina</taxon>
        <taxon>Zadontomerus</taxon>
    </lineage>
</organism>
<dbReference type="GO" id="GO:0042277">
    <property type="term" value="F:peptide binding"/>
    <property type="evidence" value="ECO:0007669"/>
    <property type="project" value="TreeGrafter"/>
</dbReference>
<dbReference type="GO" id="GO:0005615">
    <property type="term" value="C:extracellular space"/>
    <property type="evidence" value="ECO:0007669"/>
    <property type="project" value="TreeGrafter"/>
</dbReference>